<evidence type="ECO:0000256" key="1">
    <source>
        <dbReference type="ARBA" id="ARBA00004370"/>
    </source>
</evidence>
<organism evidence="8 9">
    <name type="scientific">Seminavis robusta</name>
    <dbReference type="NCBI Taxonomy" id="568900"/>
    <lineage>
        <taxon>Eukaryota</taxon>
        <taxon>Sar</taxon>
        <taxon>Stramenopiles</taxon>
        <taxon>Ochrophyta</taxon>
        <taxon>Bacillariophyta</taxon>
        <taxon>Bacillariophyceae</taxon>
        <taxon>Bacillariophycidae</taxon>
        <taxon>Naviculales</taxon>
        <taxon>Naviculaceae</taxon>
        <taxon>Seminavis</taxon>
    </lineage>
</organism>
<comment type="subcellular location">
    <subcellularLocation>
        <location evidence="1">Membrane</location>
    </subcellularLocation>
</comment>
<keyword evidence="6" id="KW-0812">Transmembrane</keyword>
<evidence type="ECO:0000256" key="3">
    <source>
        <dbReference type="ARBA" id="ARBA00023136"/>
    </source>
</evidence>
<feature type="region of interest" description="Disordered" evidence="5">
    <location>
        <begin position="1"/>
        <end position="31"/>
    </location>
</feature>
<keyword evidence="4" id="KW-1015">Disulfide bond</keyword>
<dbReference type="InterPro" id="IPR015338">
    <property type="entry name" value="GT64_dom"/>
</dbReference>
<evidence type="ECO:0000256" key="6">
    <source>
        <dbReference type="SAM" id="Phobius"/>
    </source>
</evidence>
<dbReference type="InterPro" id="IPR029044">
    <property type="entry name" value="Nucleotide-diphossugar_trans"/>
</dbReference>
<dbReference type="PANTHER" id="PTHR48261">
    <property type="entry name" value="ACETYLGLUCOSAMINYLTRANSFERASE"/>
    <property type="match status" value="1"/>
</dbReference>
<evidence type="ECO:0000256" key="5">
    <source>
        <dbReference type="SAM" id="MobiDB-lite"/>
    </source>
</evidence>
<dbReference type="SUPFAM" id="SSF53448">
    <property type="entry name" value="Nucleotide-diphospho-sugar transferases"/>
    <property type="match status" value="1"/>
</dbReference>
<comment type="caution">
    <text evidence="8">The sequence shown here is derived from an EMBL/GenBank/DDBJ whole genome shotgun (WGS) entry which is preliminary data.</text>
</comment>
<evidence type="ECO:0000313" key="8">
    <source>
        <dbReference type="EMBL" id="CAB9517322.1"/>
    </source>
</evidence>
<sequence>MRRHHGSIEPASTSTTLSLPNSGRHNRRQSPVALNHDILPTTLHSTVALQNAEDTALRHQDDGNKKRASMMIPTLLIQRDGVLTFHPVLIKGFFILGGMVLLAIHVFLLWEMMMTADTKAPPDLPVPQHQKNDNQLILTKLGPRDREQYTIRINTWQRHEQLAISIDHHASCPGVAQIQVVWCEPQDPPDSLLQLHPDKVIFERHQVNSLNERFHILPTTKTPTVGILSMDDDVLRPCQAIDSGFFQWTQSPSRMVGFDYRVHVENDNGSWKYGYLSTTQKGNRYSMSLPRYAFLHRDYLDLYMTQLPRPIFDQVAEHFNCEDIAMSFLISSRTKGRPPLLAHFWSIESMIKLHVPKRISGTKDHKALRDACVESFAQHLDLKGRLYAAPILYRNDTMFYCGDKHYHDDDDDKHKSNLRQEISNREEDLTKNIRQWKKFSNKHMAKFVSEMKANASANAKLAGLIEHTEEWTARFRNAHEK</sequence>
<protein>
    <submittedName>
        <fullName evidence="8">Exostosin-like 3</fullName>
    </submittedName>
</protein>
<accession>A0A9N8EA42</accession>
<evidence type="ECO:0000313" key="9">
    <source>
        <dbReference type="Proteomes" id="UP001153069"/>
    </source>
</evidence>
<dbReference type="InterPro" id="IPR004263">
    <property type="entry name" value="Exostosin"/>
</dbReference>
<reference evidence="8" key="1">
    <citation type="submission" date="2020-06" db="EMBL/GenBank/DDBJ databases">
        <authorList>
            <consortium name="Plant Systems Biology data submission"/>
        </authorList>
    </citation>
    <scope>NUCLEOTIDE SEQUENCE</scope>
    <source>
        <strain evidence="8">D6</strain>
    </source>
</reference>
<keyword evidence="2" id="KW-0808">Transferase</keyword>
<dbReference type="PANTHER" id="PTHR48261:SF2">
    <property type="entry name" value="ACETYLGLUCOSAMINYLTRANSFERASE"/>
    <property type="match status" value="1"/>
</dbReference>
<dbReference type="GO" id="GO:0016757">
    <property type="term" value="F:glycosyltransferase activity"/>
    <property type="evidence" value="ECO:0007669"/>
    <property type="project" value="InterPro"/>
</dbReference>
<keyword evidence="3 6" id="KW-0472">Membrane</keyword>
<feature type="compositionally biased region" description="Polar residues" evidence="5">
    <location>
        <begin position="10"/>
        <end position="23"/>
    </location>
</feature>
<feature type="domain" description="Glycosyl transferase 64" evidence="7">
    <location>
        <begin position="149"/>
        <end position="381"/>
    </location>
</feature>
<keyword evidence="6" id="KW-1133">Transmembrane helix</keyword>
<dbReference type="GO" id="GO:0016020">
    <property type="term" value="C:membrane"/>
    <property type="evidence" value="ECO:0007669"/>
    <property type="project" value="UniProtKB-SubCell"/>
</dbReference>
<evidence type="ECO:0000256" key="2">
    <source>
        <dbReference type="ARBA" id="ARBA00022679"/>
    </source>
</evidence>
<feature type="transmembrane region" description="Helical" evidence="6">
    <location>
        <begin position="88"/>
        <end position="110"/>
    </location>
</feature>
<dbReference type="OrthoDB" id="5954868at2759"/>
<evidence type="ECO:0000259" key="7">
    <source>
        <dbReference type="Pfam" id="PF09258"/>
    </source>
</evidence>
<name>A0A9N8EA42_9STRA</name>
<dbReference type="EMBL" id="CAICTM010000847">
    <property type="protein sequence ID" value="CAB9517322.1"/>
    <property type="molecule type" value="Genomic_DNA"/>
</dbReference>
<dbReference type="AlphaFoldDB" id="A0A9N8EA42"/>
<dbReference type="Proteomes" id="UP001153069">
    <property type="component" value="Unassembled WGS sequence"/>
</dbReference>
<evidence type="ECO:0000256" key="4">
    <source>
        <dbReference type="ARBA" id="ARBA00023157"/>
    </source>
</evidence>
<proteinExistence type="predicted"/>
<dbReference type="Gene3D" id="3.90.550.10">
    <property type="entry name" value="Spore Coat Polysaccharide Biosynthesis Protein SpsA, Chain A"/>
    <property type="match status" value="1"/>
</dbReference>
<dbReference type="Pfam" id="PF09258">
    <property type="entry name" value="Glyco_transf_64"/>
    <property type="match status" value="1"/>
</dbReference>
<keyword evidence="9" id="KW-1185">Reference proteome</keyword>
<gene>
    <name evidence="8" type="ORF">SEMRO_848_G210470.1</name>
</gene>